<accession>A0A1I0EYK7</accession>
<sequence>MTTTTTRHDRWMAAHEGHELASDVVDGHHLTLCRTCNELNCRDCCPESNGEATP</sequence>
<organism evidence="1 2">
    <name type="scientific">Nonomuraea wenchangensis</name>
    <dbReference type="NCBI Taxonomy" id="568860"/>
    <lineage>
        <taxon>Bacteria</taxon>
        <taxon>Bacillati</taxon>
        <taxon>Actinomycetota</taxon>
        <taxon>Actinomycetes</taxon>
        <taxon>Streptosporangiales</taxon>
        <taxon>Streptosporangiaceae</taxon>
        <taxon>Nonomuraea</taxon>
    </lineage>
</organism>
<dbReference type="EMBL" id="FOHX01000003">
    <property type="protein sequence ID" value="SET50036.1"/>
    <property type="molecule type" value="Genomic_DNA"/>
</dbReference>
<keyword evidence="2" id="KW-1185">Reference proteome</keyword>
<protein>
    <submittedName>
        <fullName evidence="1">Uncharacterized protein</fullName>
    </submittedName>
</protein>
<gene>
    <name evidence="1" type="ORF">SAMN05421811_103238</name>
</gene>
<dbReference type="RefSeq" id="WP_177240576.1">
    <property type="nucleotide sequence ID" value="NZ_FOHX01000003.1"/>
</dbReference>
<evidence type="ECO:0000313" key="1">
    <source>
        <dbReference type="EMBL" id="SET50036.1"/>
    </source>
</evidence>
<dbReference type="STRING" id="568860.SAMN05421811_103238"/>
<dbReference type="AlphaFoldDB" id="A0A1I0EYK7"/>
<proteinExistence type="predicted"/>
<name>A0A1I0EYK7_9ACTN</name>
<dbReference type="Proteomes" id="UP000199361">
    <property type="component" value="Unassembled WGS sequence"/>
</dbReference>
<reference evidence="1 2" key="1">
    <citation type="submission" date="2016-10" db="EMBL/GenBank/DDBJ databases">
        <authorList>
            <person name="de Groot N.N."/>
        </authorList>
    </citation>
    <scope>NUCLEOTIDE SEQUENCE [LARGE SCALE GENOMIC DNA]</scope>
    <source>
        <strain evidence="1 2">CGMCC 4.5598</strain>
    </source>
</reference>
<evidence type="ECO:0000313" key="2">
    <source>
        <dbReference type="Proteomes" id="UP000199361"/>
    </source>
</evidence>